<gene>
    <name evidence="1" type="ORF">NCTC11048_00924</name>
</gene>
<keyword evidence="2" id="KW-1185">Reference proteome</keyword>
<dbReference type="EMBL" id="UHDP01000003">
    <property type="protein sequence ID" value="SUM45933.1"/>
    <property type="molecule type" value="Genomic_DNA"/>
</dbReference>
<sequence length="57" mass="6481">MERLTNCGGDEKKGVTRGSSNVREIFGQYGEKPYKDWPFCLYIDIVLLGRALNNITN</sequence>
<dbReference type="AlphaFoldDB" id="A0A380G6M0"/>
<evidence type="ECO:0000313" key="2">
    <source>
        <dbReference type="Proteomes" id="UP000255549"/>
    </source>
</evidence>
<dbReference type="STRING" id="1141106.GCA_000308095_00195"/>
<accession>A0A380G6M0</accession>
<proteinExistence type="predicted"/>
<name>A0A380G6M0_STAIN</name>
<protein>
    <submittedName>
        <fullName evidence="1">Uncharacterized protein</fullName>
    </submittedName>
</protein>
<dbReference type="RefSeq" id="WP_019169609.1">
    <property type="nucleotide sequence ID" value="NZ_PPQH01000001.1"/>
</dbReference>
<dbReference type="Proteomes" id="UP000255549">
    <property type="component" value="Unassembled WGS sequence"/>
</dbReference>
<reference evidence="1 2" key="1">
    <citation type="submission" date="2018-06" db="EMBL/GenBank/DDBJ databases">
        <authorList>
            <consortium name="Pathogen Informatics"/>
            <person name="Doyle S."/>
        </authorList>
    </citation>
    <scope>NUCLEOTIDE SEQUENCE [LARGE SCALE GENOMIC DNA]</scope>
    <source>
        <strain evidence="2">NCTC 11048</strain>
    </source>
</reference>
<organism evidence="1 2">
    <name type="scientific">Staphylococcus intermedius NCTC 11048</name>
    <dbReference type="NCBI Taxonomy" id="1141106"/>
    <lineage>
        <taxon>Bacteria</taxon>
        <taxon>Bacillati</taxon>
        <taxon>Bacillota</taxon>
        <taxon>Bacilli</taxon>
        <taxon>Bacillales</taxon>
        <taxon>Staphylococcaceae</taxon>
        <taxon>Staphylococcus</taxon>
        <taxon>Staphylococcus intermedius group</taxon>
    </lineage>
</organism>
<evidence type="ECO:0000313" key="1">
    <source>
        <dbReference type="EMBL" id="SUM45933.1"/>
    </source>
</evidence>